<proteinExistence type="predicted"/>
<keyword evidence="1" id="KW-0496">Mitochondrion</keyword>
<evidence type="ECO:0000313" key="1">
    <source>
        <dbReference type="EMBL" id="KUM50587.1"/>
    </source>
</evidence>
<protein>
    <submittedName>
        <fullName evidence="1">Uncharacterized protein</fullName>
    </submittedName>
</protein>
<dbReference type="EMBL" id="LKAM01000001">
    <property type="protein sequence ID" value="KUM50587.1"/>
    <property type="molecule type" value="Genomic_DNA"/>
</dbReference>
<reference evidence="1" key="1">
    <citation type="journal article" date="2015" name="Genome Biol. Evol.">
        <title>Organellar Genomes of White Spruce (Picea glauca): Assembly and Annotation.</title>
        <authorList>
            <person name="Jackman S.D."/>
            <person name="Warren R.L."/>
            <person name="Gibb E.A."/>
            <person name="Vandervalk B.P."/>
            <person name="Mohamadi H."/>
            <person name="Chu J."/>
            <person name="Raymond A."/>
            <person name="Pleasance S."/>
            <person name="Coope R."/>
            <person name="Wildung M.R."/>
            <person name="Ritland C.E."/>
            <person name="Bousquet J."/>
            <person name="Jones S.J."/>
            <person name="Bohlmann J."/>
            <person name="Birol I."/>
        </authorList>
    </citation>
    <scope>NUCLEOTIDE SEQUENCE [LARGE SCALE GENOMIC DNA]</scope>
    <source>
        <tissue evidence="1">Flushing bud</tissue>
    </source>
</reference>
<sequence length="75" mass="8508">MTFSPKSSLCGENAFMGVSHPLMLPYRIGQGERRPISQFEEVLSITHYPGSFSTPSTCLQKMRLPMVSTLTRRMR</sequence>
<gene>
    <name evidence="1" type="ORF">ABT39_MTgene431</name>
</gene>
<name>A0A124GP18_PICGL</name>
<accession>A0A124GP18</accession>
<dbReference type="AlphaFoldDB" id="A0A124GP18"/>
<comment type="caution">
    <text evidence="1">The sequence shown here is derived from an EMBL/GenBank/DDBJ whole genome shotgun (WGS) entry which is preliminary data.</text>
</comment>
<geneLocation type="mitochondrion" evidence="1"/>
<organism evidence="1">
    <name type="scientific">Picea glauca</name>
    <name type="common">White spruce</name>
    <name type="synonym">Pinus glauca</name>
    <dbReference type="NCBI Taxonomy" id="3330"/>
    <lineage>
        <taxon>Eukaryota</taxon>
        <taxon>Viridiplantae</taxon>
        <taxon>Streptophyta</taxon>
        <taxon>Embryophyta</taxon>
        <taxon>Tracheophyta</taxon>
        <taxon>Spermatophyta</taxon>
        <taxon>Pinopsida</taxon>
        <taxon>Pinidae</taxon>
        <taxon>Conifers I</taxon>
        <taxon>Pinales</taxon>
        <taxon>Pinaceae</taxon>
        <taxon>Picea</taxon>
    </lineage>
</organism>